<dbReference type="GO" id="GO:0003677">
    <property type="term" value="F:DNA binding"/>
    <property type="evidence" value="ECO:0007669"/>
    <property type="project" value="UniProtKB-KW"/>
</dbReference>
<dbReference type="Gene3D" id="2.40.330.10">
    <property type="entry name" value="DNA-binding pseudobarrel domain"/>
    <property type="match status" value="1"/>
</dbReference>
<protein>
    <recommendedName>
        <fullName evidence="6">TF-B3 domain-containing protein</fullName>
    </recommendedName>
</protein>
<dbReference type="AlphaFoldDB" id="A0A1R3K3E4"/>
<evidence type="ECO:0000256" key="5">
    <source>
        <dbReference type="ARBA" id="ARBA00023242"/>
    </source>
</evidence>
<keyword evidence="5" id="KW-0539">Nucleus</keyword>
<dbReference type="InterPro" id="IPR003340">
    <property type="entry name" value="B3_DNA-bd"/>
</dbReference>
<comment type="caution">
    <text evidence="7">The sequence shown here is derived from an EMBL/GenBank/DDBJ whole genome shotgun (WGS) entry which is preliminary data.</text>
</comment>
<proteinExistence type="predicted"/>
<accession>A0A1R3K3E4</accession>
<dbReference type="InterPro" id="IPR015300">
    <property type="entry name" value="DNA-bd_pseudobarrel_sf"/>
</dbReference>
<keyword evidence="4" id="KW-0804">Transcription</keyword>
<evidence type="ECO:0000259" key="6">
    <source>
        <dbReference type="PROSITE" id="PS50863"/>
    </source>
</evidence>
<evidence type="ECO:0000313" key="8">
    <source>
        <dbReference type="Proteomes" id="UP000187203"/>
    </source>
</evidence>
<reference evidence="8" key="1">
    <citation type="submission" date="2013-09" db="EMBL/GenBank/DDBJ databases">
        <title>Corchorus olitorius genome sequencing.</title>
        <authorList>
            <person name="Alam M."/>
            <person name="Haque M.S."/>
            <person name="Islam M.S."/>
            <person name="Emdad E.M."/>
            <person name="Islam M.M."/>
            <person name="Ahmed B."/>
            <person name="Halim A."/>
            <person name="Hossen Q.M.M."/>
            <person name="Hossain M.Z."/>
            <person name="Ahmed R."/>
            <person name="Khan M.M."/>
            <person name="Islam R."/>
            <person name="Rashid M.M."/>
            <person name="Khan S.A."/>
            <person name="Rahman M.S."/>
            <person name="Alam M."/>
            <person name="Yahiya A.S."/>
            <person name="Khan M.S."/>
            <person name="Azam M.S."/>
            <person name="Haque T."/>
            <person name="Lashkar M.Z.H."/>
            <person name="Akhand A.I."/>
            <person name="Morshed G."/>
            <person name="Roy S."/>
            <person name="Uddin K.S."/>
            <person name="Rabeya T."/>
            <person name="Hossain A.S."/>
            <person name="Chowdhury A."/>
            <person name="Snigdha A.R."/>
            <person name="Mortoza M.S."/>
            <person name="Matin S.A."/>
            <person name="Hoque S.M.E."/>
            <person name="Islam M.K."/>
            <person name="Roy D.K."/>
            <person name="Haider R."/>
            <person name="Moosa M.M."/>
            <person name="Elias S.M."/>
            <person name="Hasan A.M."/>
            <person name="Jahan S."/>
            <person name="Shafiuddin M."/>
            <person name="Mahmood N."/>
            <person name="Shommy N.S."/>
        </authorList>
    </citation>
    <scope>NUCLEOTIDE SEQUENCE [LARGE SCALE GENOMIC DNA]</scope>
    <source>
        <strain evidence="8">cv. O-4</strain>
    </source>
</reference>
<dbReference type="SMART" id="SM01019">
    <property type="entry name" value="B3"/>
    <property type="match status" value="1"/>
</dbReference>
<gene>
    <name evidence="7" type="ORF">COLO4_11751</name>
</gene>
<dbReference type="PANTHER" id="PTHR31140:SF145">
    <property type="entry name" value="TF-B3 DOMAIN-CONTAINING PROTEIN"/>
    <property type="match status" value="1"/>
</dbReference>
<feature type="domain" description="TF-B3" evidence="6">
    <location>
        <begin position="2"/>
        <end position="107"/>
    </location>
</feature>
<evidence type="ECO:0000256" key="4">
    <source>
        <dbReference type="ARBA" id="ARBA00023163"/>
    </source>
</evidence>
<dbReference type="SUPFAM" id="SSF101936">
    <property type="entry name" value="DNA-binding pseudobarrel domain"/>
    <property type="match status" value="1"/>
</dbReference>
<keyword evidence="8" id="KW-1185">Reference proteome</keyword>
<dbReference type="InterPro" id="IPR044800">
    <property type="entry name" value="LEC2-like"/>
</dbReference>
<dbReference type="EMBL" id="AWUE01014740">
    <property type="protein sequence ID" value="OMP01593.1"/>
    <property type="molecule type" value="Genomic_DNA"/>
</dbReference>
<dbReference type="OrthoDB" id="810421at2759"/>
<keyword evidence="3" id="KW-0238">DNA-binding</keyword>
<dbReference type="GO" id="GO:0005634">
    <property type="term" value="C:nucleus"/>
    <property type="evidence" value="ECO:0007669"/>
    <property type="project" value="UniProtKB-SubCell"/>
</dbReference>
<dbReference type="Pfam" id="PF02362">
    <property type="entry name" value="B3"/>
    <property type="match status" value="1"/>
</dbReference>
<keyword evidence="2" id="KW-0805">Transcription regulation</keyword>
<dbReference type="PANTHER" id="PTHR31140">
    <property type="entry name" value="B3 DOMAIN-CONTAINING TRANSCRIPTION FACTOR ABI3"/>
    <property type="match status" value="1"/>
</dbReference>
<organism evidence="7 8">
    <name type="scientific">Corchorus olitorius</name>
    <dbReference type="NCBI Taxonomy" id="93759"/>
    <lineage>
        <taxon>Eukaryota</taxon>
        <taxon>Viridiplantae</taxon>
        <taxon>Streptophyta</taxon>
        <taxon>Embryophyta</taxon>
        <taxon>Tracheophyta</taxon>
        <taxon>Spermatophyta</taxon>
        <taxon>Magnoliopsida</taxon>
        <taxon>eudicotyledons</taxon>
        <taxon>Gunneridae</taxon>
        <taxon>Pentapetalae</taxon>
        <taxon>rosids</taxon>
        <taxon>malvids</taxon>
        <taxon>Malvales</taxon>
        <taxon>Malvaceae</taxon>
        <taxon>Grewioideae</taxon>
        <taxon>Apeibeae</taxon>
        <taxon>Corchorus</taxon>
    </lineage>
</organism>
<dbReference type="CDD" id="cd10017">
    <property type="entry name" value="B3_DNA"/>
    <property type="match status" value="1"/>
</dbReference>
<dbReference type="PROSITE" id="PS50863">
    <property type="entry name" value="B3"/>
    <property type="match status" value="1"/>
</dbReference>
<name>A0A1R3K3E4_9ROSI</name>
<evidence type="ECO:0000256" key="2">
    <source>
        <dbReference type="ARBA" id="ARBA00023015"/>
    </source>
</evidence>
<dbReference type="GO" id="GO:0003700">
    <property type="term" value="F:DNA-binding transcription factor activity"/>
    <property type="evidence" value="ECO:0007669"/>
    <property type="project" value="InterPro"/>
</dbReference>
<sequence>MSIFTKVLTETDVNRKLSFPENFAQALQAFKAKGCQAEVLLVKDDAGTLWRFVCAFRSGVSSKPVIISGWIQFVQIKGLQEGDTIYFYREDDVISGAHYKIEVRRNNNSNAKKI</sequence>
<evidence type="ECO:0000256" key="1">
    <source>
        <dbReference type="ARBA" id="ARBA00004123"/>
    </source>
</evidence>
<evidence type="ECO:0000256" key="3">
    <source>
        <dbReference type="ARBA" id="ARBA00023125"/>
    </source>
</evidence>
<evidence type="ECO:0000313" key="7">
    <source>
        <dbReference type="EMBL" id="OMP01593.1"/>
    </source>
</evidence>
<comment type="subcellular location">
    <subcellularLocation>
        <location evidence="1">Nucleus</location>
    </subcellularLocation>
</comment>
<dbReference type="Proteomes" id="UP000187203">
    <property type="component" value="Unassembled WGS sequence"/>
</dbReference>